<name>A0A1A9W2A5_9MUSC</name>
<protein>
    <submittedName>
        <fullName evidence="2">Uncharacterized protein</fullName>
    </submittedName>
</protein>
<dbReference type="VEuPathDB" id="VectorBase:GBRI003804"/>
<evidence type="ECO:0000313" key="2">
    <source>
        <dbReference type="EnsemblMetazoa" id="GBRI003804-PA"/>
    </source>
</evidence>
<keyword evidence="3" id="KW-1185">Reference proteome</keyword>
<dbReference type="EnsemblMetazoa" id="GBRI003804-RA">
    <property type="protein sequence ID" value="GBRI003804-PA"/>
    <property type="gene ID" value="GBRI003804"/>
</dbReference>
<sequence>METQRIFMCLECNYNLVDVILTISVSDTADQTLSKDFYTTLHYTTLHYTIYSTIFRMGGHYRLSVLPSFKRYAILILSLIFCRLKFILCSITAATVLIERDFFTRVLAIGGGGVNSSFLRKCDFYGNIY</sequence>
<evidence type="ECO:0000256" key="1">
    <source>
        <dbReference type="SAM" id="Phobius"/>
    </source>
</evidence>
<reference evidence="3" key="1">
    <citation type="submission" date="2014-03" db="EMBL/GenBank/DDBJ databases">
        <authorList>
            <person name="Aksoy S."/>
            <person name="Warren W."/>
            <person name="Wilson R.K."/>
        </authorList>
    </citation>
    <scope>NUCLEOTIDE SEQUENCE [LARGE SCALE GENOMIC DNA]</scope>
    <source>
        <strain evidence="3">IAEA</strain>
    </source>
</reference>
<accession>A0A1A9W2A5</accession>
<reference evidence="2" key="2">
    <citation type="submission" date="2020-05" db="UniProtKB">
        <authorList>
            <consortium name="EnsemblMetazoa"/>
        </authorList>
    </citation>
    <scope>IDENTIFICATION</scope>
    <source>
        <strain evidence="2">IAEA</strain>
    </source>
</reference>
<feature type="transmembrane region" description="Helical" evidence="1">
    <location>
        <begin position="72"/>
        <end position="98"/>
    </location>
</feature>
<organism evidence="2 3">
    <name type="scientific">Glossina brevipalpis</name>
    <dbReference type="NCBI Taxonomy" id="37001"/>
    <lineage>
        <taxon>Eukaryota</taxon>
        <taxon>Metazoa</taxon>
        <taxon>Ecdysozoa</taxon>
        <taxon>Arthropoda</taxon>
        <taxon>Hexapoda</taxon>
        <taxon>Insecta</taxon>
        <taxon>Pterygota</taxon>
        <taxon>Neoptera</taxon>
        <taxon>Endopterygota</taxon>
        <taxon>Diptera</taxon>
        <taxon>Brachycera</taxon>
        <taxon>Muscomorpha</taxon>
        <taxon>Hippoboscoidea</taxon>
        <taxon>Glossinidae</taxon>
        <taxon>Glossina</taxon>
    </lineage>
</organism>
<proteinExistence type="predicted"/>
<keyword evidence="1" id="KW-1133">Transmembrane helix</keyword>
<dbReference type="Proteomes" id="UP000091820">
    <property type="component" value="Unassembled WGS sequence"/>
</dbReference>
<keyword evidence="1" id="KW-0472">Membrane</keyword>
<dbReference type="AlphaFoldDB" id="A0A1A9W2A5"/>
<evidence type="ECO:0000313" key="3">
    <source>
        <dbReference type="Proteomes" id="UP000091820"/>
    </source>
</evidence>
<keyword evidence="1" id="KW-0812">Transmembrane</keyword>